<keyword evidence="1" id="KW-0175">Coiled coil</keyword>
<evidence type="ECO:0000313" key="2">
    <source>
        <dbReference type="EMBL" id="KAL3762458.1"/>
    </source>
</evidence>
<evidence type="ECO:0000313" key="3">
    <source>
        <dbReference type="Proteomes" id="UP001530293"/>
    </source>
</evidence>
<dbReference type="Proteomes" id="UP001530293">
    <property type="component" value="Unassembled WGS sequence"/>
</dbReference>
<dbReference type="EMBL" id="JALLBG020000135">
    <property type="protein sequence ID" value="KAL3762458.1"/>
    <property type="molecule type" value="Genomic_DNA"/>
</dbReference>
<keyword evidence="3" id="KW-1185">Reference proteome</keyword>
<feature type="coiled-coil region" evidence="1">
    <location>
        <begin position="168"/>
        <end position="211"/>
    </location>
</feature>
<reference evidence="2 3" key="1">
    <citation type="submission" date="2024-10" db="EMBL/GenBank/DDBJ databases">
        <title>Updated reference genomes for cyclostephanoid diatoms.</title>
        <authorList>
            <person name="Roberts W.R."/>
            <person name="Alverson A.J."/>
        </authorList>
    </citation>
    <scope>NUCLEOTIDE SEQUENCE [LARGE SCALE GENOMIC DNA]</scope>
    <source>
        <strain evidence="2 3">AJA232-27</strain>
    </source>
</reference>
<protein>
    <submittedName>
        <fullName evidence="2">Uncharacterized protein</fullName>
    </submittedName>
</protein>
<organism evidence="2 3">
    <name type="scientific">Discostella pseudostelligera</name>
    <dbReference type="NCBI Taxonomy" id="259834"/>
    <lineage>
        <taxon>Eukaryota</taxon>
        <taxon>Sar</taxon>
        <taxon>Stramenopiles</taxon>
        <taxon>Ochrophyta</taxon>
        <taxon>Bacillariophyta</taxon>
        <taxon>Coscinodiscophyceae</taxon>
        <taxon>Thalassiosirophycidae</taxon>
        <taxon>Stephanodiscales</taxon>
        <taxon>Stephanodiscaceae</taxon>
        <taxon>Discostella</taxon>
    </lineage>
</organism>
<name>A0ABD3MHU8_9STRA</name>
<comment type="caution">
    <text evidence="2">The sequence shown here is derived from an EMBL/GenBank/DDBJ whole genome shotgun (WGS) entry which is preliminary data.</text>
</comment>
<accession>A0ABD3MHU8</accession>
<dbReference type="AlphaFoldDB" id="A0ABD3MHU8"/>
<gene>
    <name evidence="2" type="ORF">ACHAWU_008161</name>
</gene>
<sequence length="320" mass="34798">METLISGIIDYVARPSTTDSPVRVIRKTSSESPTCVSDEVEDEVEVGLASPDSVAQLAPADSDSESSYHTLVDPPVHVRSVSSTSLLSRLSIPATMTPFNNVLTAEGIITGYCGRTCGDCTSCYDGIGDAVTISSENIDAAAVRQFEAAFATFLYKHPAFTSMSHTRLQKLRTKLLRESAKNMKAEKELQKQLAELREAKLNREIELQQELLAVTRAKTAREAEMICLIEKTKRSSMMLDNHVVATNNSCSSLSTLGPSSASMSHVAMSPNAPSMAGNTPSSYEVFQNEIKKNKMEQAHILAEMEKIKMQIAEESVNGTP</sequence>
<proteinExistence type="predicted"/>
<evidence type="ECO:0000256" key="1">
    <source>
        <dbReference type="SAM" id="Coils"/>
    </source>
</evidence>